<dbReference type="EMBL" id="JAIWYP010000005">
    <property type="protein sequence ID" value="KAH3822120.1"/>
    <property type="molecule type" value="Genomic_DNA"/>
</dbReference>
<evidence type="ECO:0000256" key="1">
    <source>
        <dbReference type="SAM" id="MobiDB-lite"/>
    </source>
</evidence>
<name>A0A9D4GV49_DREPO</name>
<reference evidence="2" key="1">
    <citation type="journal article" date="2019" name="bioRxiv">
        <title>The Genome of the Zebra Mussel, Dreissena polymorpha: A Resource for Invasive Species Research.</title>
        <authorList>
            <person name="McCartney M.A."/>
            <person name="Auch B."/>
            <person name="Kono T."/>
            <person name="Mallez S."/>
            <person name="Zhang Y."/>
            <person name="Obille A."/>
            <person name="Becker A."/>
            <person name="Abrahante J.E."/>
            <person name="Garbe J."/>
            <person name="Badalamenti J.P."/>
            <person name="Herman A."/>
            <person name="Mangelson H."/>
            <person name="Liachko I."/>
            <person name="Sullivan S."/>
            <person name="Sone E.D."/>
            <person name="Koren S."/>
            <person name="Silverstein K.A.T."/>
            <person name="Beckman K.B."/>
            <person name="Gohl D.M."/>
        </authorList>
    </citation>
    <scope>NUCLEOTIDE SEQUENCE</scope>
    <source>
        <strain evidence="2">Duluth1</strain>
        <tissue evidence="2">Whole animal</tissue>
    </source>
</reference>
<dbReference type="AlphaFoldDB" id="A0A9D4GV49"/>
<organism evidence="2 3">
    <name type="scientific">Dreissena polymorpha</name>
    <name type="common">Zebra mussel</name>
    <name type="synonym">Mytilus polymorpha</name>
    <dbReference type="NCBI Taxonomy" id="45954"/>
    <lineage>
        <taxon>Eukaryota</taxon>
        <taxon>Metazoa</taxon>
        <taxon>Spiralia</taxon>
        <taxon>Lophotrochozoa</taxon>
        <taxon>Mollusca</taxon>
        <taxon>Bivalvia</taxon>
        <taxon>Autobranchia</taxon>
        <taxon>Heteroconchia</taxon>
        <taxon>Euheterodonta</taxon>
        <taxon>Imparidentia</taxon>
        <taxon>Neoheterodontei</taxon>
        <taxon>Myida</taxon>
        <taxon>Dreissenoidea</taxon>
        <taxon>Dreissenidae</taxon>
        <taxon>Dreissena</taxon>
    </lineage>
</organism>
<evidence type="ECO:0000313" key="3">
    <source>
        <dbReference type="Proteomes" id="UP000828390"/>
    </source>
</evidence>
<evidence type="ECO:0000313" key="2">
    <source>
        <dbReference type="EMBL" id="KAH3822120.1"/>
    </source>
</evidence>
<sequence>MPVIRKDKSDIHGEKFLSTNSEDPDETPHHAADAIECMSDLEPGTLEIDPHCGRGFVKSDIDRQVKSVIDRQVKSDKDRQIKSDIDRQVKSDIDRQIKSDIDRQVKSDENLVTTFRGTQIDDDDDNDDDDVDDDDDDDDIKI</sequence>
<comment type="caution">
    <text evidence="2">The sequence shown here is derived from an EMBL/GenBank/DDBJ whole genome shotgun (WGS) entry which is preliminary data.</text>
</comment>
<proteinExistence type="predicted"/>
<dbReference type="Proteomes" id="UP000828390">
    <property type="component" value="Unassembled WGS sequence"/>
</dbReference>
<gene>
    <name evidence="2" type="ORF">DPMN_123891</name>
</gene>
<keyword evidence="3" id="KW-1185">Reference proteome</keyword>
<feature type="compositionally biased region" description="Basic and acidic residues" evidence="1">
    <location>
        <begin position="1"/>
        <end position="15"/>
    </location>
</feature>
<feature type="region of interest" description="Disordered" evidence="1">
    <location>
        <begin position="114"/>
        <end position="142"/>
    </location>
</feature>
<protein>
    <submittedName>
        <fullName evidence="2">Uncharacterized protein</fullName>
    </submittedName>
</protein>
<reference evidence="2" key="2">
    <citation type="submission" date="2020-11" db="EMBL/GenBank/DDBJ databases">
        <authorList>
            <person name="McCartney M.A."/>
            <person name="Auch B."/>
            <person name="Kono T."/>
            <person name="Mallez S."/>
            <person name="Becker A."/>
            <person name="Gohl D.M."/>
            <person name="Silverstein K.A.T."/>
            <person name="Koren S."/>
            <person name="Bechman K.B."/>
            <person name="Herman A."/>
            <person name="Abrahante J.E."/>
            <person name="Garbe J."/>
        </authorList>
    </citation>
    <scope>NUCLEOTIDE SEQUENCE</scope>
    <source>
        <strain evidence="2">Duluth1</strain>
        <tissue evidence="2">Whole animal</tissue>
    </source>
</reference>
<feature type="compositionally biased region" description="Acidic residues" evidence="1">
    <location>
        <begin position="120"/>
        <end position="142"/>
    </location>
</feature>
<accession>A0A9D4GV49</accession>
<feature type="region of interest" description="Disordered" evidence="1">
    <location>
        <begin position="1"/>
        <end position="29"/>
    </location>
</feature>